<gene>
    <name evidence="3" type="ORF">GCM10007888_20480</name>
    <name evidence="2" type="ORF">MOX02_28800</name>
</gene>
<reference evidence="5" key="2">
    <citation type="journal article" date="2019" name="Int. J. Syst. Evol. Microbiol.">
        <title>The Global Catalogue of Microorganisms (GCM) 10K type strain sequencing project: providing services to taxonomists for standard genome sequencing and annotation.</title>
        <authorList>
            <consortium name="The Broad Institute Genomics Platform"/>
            <consortium name="The Broad Institute Genome Sequencing Center for Infectious Disease"/>
            <person name="Wu L."/>
            <person name="Ma J."/>
        </authorList>
    </citation>
    <scope>NUCLEOTIDE SEQUENCE [LARGE SCALE GENOMIC DNA]</scope>
    <source>
        <strain evidence="5">NBRC 107715</strain>
    </source>
</reference>
<name>A0A512J4I6_9HYPH</name>
<keyword evidence="1" id="KW-1133">Transmembrane helix</keyword>
<dbReference type="Proteomes" id="UP001156856">
    <property type="component" value="Unassembled WGS sequence"/>
</dbReference>
<comment type="caution">
    <text evidence="2">The sequence shown here is derived from an EMBL/GenBank/DDBJ whole genome shotgun (WGS) entry which is preliminary data.</text>
</comment>
<reference evidence="2 4" key="3">
    <citation type="submission" date="2019-07" db="EMBL/GenBank/DDBJ databases">
        <title>Whole genome shotgun sequence of Methylobacterium oxalidis NBRC 107715.</title>
        <authorList>
            <person name="Hosoyama A."/>
            <person name="Uohara A."/>
            <person name="Ohji S."/>
            <person name="Ichikawa N."/>
        </authorList>
    </citation>
    <scope>NUCLEOTIDE SEQUENCE [LARGE SCALE GENOMIC DNA]</scope>
    <source>
        <strain evidence="2 4">NBRC 107715</strain>
    </source>
</reference>
<organism evidence="2 4">
    <name type="scientific">Methylobacterium oxalidis</name>
    <dbReference type="NCBI Taxonomy" id="944322"/>
    <lineage>
        <taxon>Bacteria</taxon>
        <taxon>Pseudomonadati</taxon>
        <taxon>Pseudomonadota</taxon>
        <taxon>Alphaproteobacteria</taxon>
        <taxon>Hyphomicrobiales</taxon>
        <taxon>Methylobacteriaceae</taxon>
        <taxon>Methylobacterium</taxon>
    </lineage>
</organism>
<accession>A0A512J4I6</accession>
<evidence type="ECO:0000313" key="3">
    <source>
        <dbReference type="EMBL" id="GLS63667.1"/>
    </source>
</evidence>
<dbReference type="AlphaFoldDB" id="A0A512J4I6"/>
<dbReference type="EMBL" id="BSPK01000025">
    <property type="protein sequence ID" value="GLS63667.1"/>
    <property type="molecule type" value="Genomic_DNA"/>
</dbReference>
<evidence type="ECO:0000313" key="4">
    <source>
        <dbReference type="Proteomes" id="UP000321960"/>
    </source>
</evidence>
<proteinExistence type="predicted"/>
<keyword evidence="5" id="KW-1185">Reference proteome</keyword>
<evidence type="ECO:0000313" key="5">
    <source>
        <dbReference type="Proteomes" id="UP001156856"/>
    </source>
</evidence>
<sequence length="117" mass="12655">MLRKPSRAETCVQVLLAILLAGVTWEYLHALGGSSCGLPAADHAQSCYPWGAEGPAADRWEYASKETYLRSTLVMMWVFAAALVAPLITPGMWSGLGAVLVVLVLGLYRAEWLASLF</sequence>
<reference evidence="3" key="4">
    <citation type="submission" date="2023-01" db="EMBL/GenBank/DDBJ databases">
        <title>Draft genome sequence of Methylobacterium oxalidis strain NBRC 107715.</title>
        <authorList>
            <person name="Sun Q."/>
            <person name="Mori K."/>
        </authorList>
    </citation>
    <scope>NUCLEOTIDE SEQUENCE</scope>
    <source>
        <strain evidence="3">NBRC 107715</strain>
    </source>
</reference>
<keyword evidence="1" id="KW-0812">Transmembrane</keyword>
<dbReference type="Proteomes" id="UP000321960">
    <property type="component" value="Unassembled WGS sequence"/>
</dbReference>
<feature type="transmembrane region" description="Helical" evidence="1">
    <location>
        <begin position="68"/>
        <end position="85"/>
    </location>
</feature>
<evidence type="ECO:0000256" key="1">
    <source>
        <dbReference type="SAM" id="Phobius"/>
    </source>
</evidence>
<protein>
    <submittedName>
        <fullName evidence="2">Uncharacterized protein</fullName>
    </submittedName>
</protein>
<dbReference type="EMBL" id="BJZU01000052">
    <property type="protein sequence ID" value="GEP04842.1"/>
    <property type="molecule type" value="Genomic_DNA"/>
</dbReference>
<evidence type="ECO:0000313" key="2">
    <source>
        <dbReference type="EMBL" id="GEP04842.1"/>
    </source>
</evidence>
<reference evidence="3" key="1">
    <citation type="journal article" date="2014" name="Int. J. Syst. Evol. Microbiol.">
        <title>Complete genome of a new Firmicutes species belonging to the dominant human colonic microbiota ('Ruminococcus bicirculans') reveals two chromosomes and a selective capacity to utilize plant glucans.</title>
        <authorList>
            <consortium name="NISC Comparative Sequencing Program"/>
            <person name="Wegmann U."/>
            <person name="Louis P."/>
            <person name="Goesmann A."/>
            <person name="Henrissat B."/>
            <person name="Duncan S.H."/>
            <person name="Flint H.J."/>
        </authorList>
    </citation>
    <scope>NUCLEOTIDE SEQUENCE</scope>
    <source>
        <strain evidence="3">NBRC 107715</strain>
    </source>
</reference>
<keyword evidence="1" id="KW-0472">Membrane</keyword>